<keyword evidence="2" id="KW-1185">Reference proteome</keyword>
<accession>A0ABV4SSQ3</accession>
<dbReference type="RefSeq" id="WP_372565064.1">
    <property type="nucleotide sequence ID" value="NZ_JBGOSP010000017.1"/>
</dbReference>
<protein>
    <submittedName>
        <fullName evidence="1">Uncharacterized protein</fullName>
    </submittedName>
</protein>
<comment type="caution">
    <text evidence="1">The sequence shown here is derived from an EMBL/GenBank/DDBJ whole genome shotgun (WGS) entry which is preliminary data.</text>
</comment>
<evidence type="ECO:0000313" key="2">
    <source>
        <dbReference type="Proteomes" id="UP001571476"/>
    </source>
</evidence>
<name>A0ABV4SSQ3_9ACTN</name>
<proteinExistence type="predicted"/>
<organism evidence="1 2">
    <name type="scientific">Streptomyces aureus</name>
    <dbReference type="NCBI Taxonomy" id="193461"/>
    <lineage>
        <taxon>Bacteria</taxon>
        <taxon>Bacillati</taxon>
        <taxon>Actinomycetota</taxon>
        <taxon>Actinomycetes</taxon>
        <taxon>Kitasatosporales</taxon>
        <taxon>Streptomycetaceae</taxon>
        <taxon>Streptomyces</taxon>
    </lineage>
</organism>
<gene>
    <name evidence="1" type="ORF">ACEG43_30820</name>
</gene>
<sequence length="103" mass="11499">MTTYTTTPAATLRQQVLVLYLSTSALDSTIVGWSRYDGTGRTTPTAGDGDEPPYETGVEALLDGWRLIQVSQLIPPSPGREYDVSFLKHEFFFERIVEVGARW</sequence>
<reference evidence="1 2" key="1">
    <citation type="submission" date="2024-08" db="EMBL/GenBank/DDBJ databases">
        <title>Genome sequence of Streptomyces aureus CACIA-1.46HGO.</title>
        <authorList>
            <person name="Evangelista-Martinez Z."/>
        </authorList>
    </citation>
    <scope>NUCLEOTIDE SEQUENCE [LARGE SCALE GENOMIC DNA]</scope>
    <source>
        <strain evidence="1 2">CACIA-1.46HGO</strain>
    </source>
</reference>
<dbReference type="EMBL" id="JBGOSP010000017">
    <property type="protein sequence ID" value="MFA3840533.1"/>
    <property type="molecule type" value="Genomic_DNA"/>
</dbReference>
<evidence type="ECO:0000313" key="1">
    <source>
        <dbReference type="EMBL" id="MFA3840533.1"/>
    </source>
</evidence>
<dbReference type="Proteomes" id="UP001571476">
    <property type="component" value="Unassembled WGS sequence"/>
</dbReference>